<evidence type="ECO:0000256" key="4">
    <source>
        <dbReference type="ARBA" id="ARBA00022475"/>
    </source>
</evidence>
<sequence>MKSMRETGFRGFTLIELLVALTVLSLLAVMSYRGLGAILDAQEYVRRETEKWRRIDLFLTRFEHDVQLAIPRPVRTGSGVLPAWRGVIKAAPDGGLLPYMEFSRLGSIEETDAARRIAYQLNDKREIELWLWPGLDIGPRTVAMRYPVLSGVAKMELQYLTANRAWVNAWPSGAPDAPVSTISSIPQAVRLRIALASGEEIERIFQ</sequence>
<keyword evidence="4" id="KW-1003">Cell membrane</keyword>
<reference evidence="11" key="1">
    <citation type="submission" date="2005-08" db="EMBL/GenBank/DDBJ databases">
        <title>Complete sequence of chromosome 1 of Nitrosospira multiformis ATCC 25196.</title>
        <authorList>
            <person name="Copeland A."/>
            <person name="Lucas S."/>
            <person name="Lapidus A."/>
            <person name="Barry K."/>
            <person name="Detter J.C."/>
            <person name="Glavina T."/>
            <person name="Hammon N."/>
            <person name="Israni S."/>
            <person name="Pitluck S."/>
            <person name="Chain P."/>
            <person name="Malfatti S."/>
            <person name="Shin M."/>
            <person name="Vergez L."/>
            <person name="Schmutz J."/>
            <person name="Larimer F."/>
            <person name="Land M."/>
            <person name="Hauser L."/>
            <person name="Kyrpides N."/>
            <person name="Lykidis A."/>
            <person name="Richardson P."/>
        </authorList>
    </citation>
    <scope>NUCLEOTIDE SEQUENCE [LARGE SCALE GENOMIC DNA]</scope>
    <source>
        <strain evidence="11">ATCC 25196 / NCIMB 11849 / C 71</strain>
    </source>
</reference>
<organism evidence="10 11">
    <name type="scientific">Nitrosospira multiformis (strain ATCC 25196 / NCIMB 11849 / C 71)</name>
    <dbReference type="NCBI Taxonomy" id="323848"/>
    <lineage>
        <taxon>Bacteria</taxon>
        <taxon>Pseudomonadati</taxon>
        <taxon>Pseudomonadota</taxon>
        <taxon>Betaproteobacteria</taxon>
        <taxon>Nitrosomonadales</taxon>
        <taxon>Nitrosomonadaceae</taxon>
        <taxon>Nitrosospira</taxon>
    </lineage>
</organism>
<comment type="subcellular location">
    <subcellularLocation>
        <location evidence="1">Cell inner membrane</location>
        <topology evidence="1">Single-pass membrane protein</topology>
    </subcellularLocation>
</comment>
<accession>Q2Y7T1</accession>
<dbReference type="GO" id="GO:0015627">
    <property type="term" value="C:type II protein secretion system complex"/>
    <property type="evidence" value="ECO:0007669"/>
    <property type="project" value="InterPro"/>
</dbReference>
<dbReference type="GO" id="GO:0015628">
    <property type="term" value="P:protein secretion by the type II secretion system"/>
    <property type="evidence" value="ECO:0007669"/>
    <property type="project" value="InterPro"/>
</dbReference>
<dbReference type="OrthoDB" id="9794345at2"/>
<evidence type="ECO:0000313" key="11">
    <source>
        <dbReference type="Proteomes" id="UP000002718"/>
    </source>
</evidence>
<dbReference type="eggNOG" id="COG4795">
    <property type="taxonomic scope" value="Bacteria"/>
</dbReference>
<evidence type="ECO:0000256" key="6">
    <source>
        <dbReference type="ARBA" id="ARBA00022519"/>
    </source>
</evidence>
<evidence type="ECO:0000256" key="9">
    <source>
        <dbReference type="ARBA" id="ARBA00023136"/>
    </source>
</evidence>
<dbReference type="EMBL" id="CP000103">
    <property type="protein sequence ID" value="ABB75190.1"/>
    <property type="molecule type" value="Genomic_DNA"/>
</dbReference>
<keyword evidence="7" id="KW-0812">Transmembrane</keyword>
<dbReference type="Pfam" id="PF07963">
    <property type="entry name" value="N_methyl"/>
    <property type="match status" value="1"/>
</dbReference>
<dbReference type="KEGG" id="nmu:Nmul_A1895"/>
<keyword evidence="8" id="KW-1133">Transmembrane helix</keyword>
<dbReference type="Pfam" id="PF11612">
    <property type="entry name" value="T2SSJ"/>
    <property type="match status" value="1"/>
</dbReference>
<dbReference type="InterPro" id="IPR051621">
    <property type="entry name" value="T2SS_protein_J"/>
</dbReference>
<dbReference type="InterPro" id="IPR010055">
    <property type="entry name" value="T2SS_protein-GspJ"/>
</dbReference>
<keyword evidence="5" id="KW-0488">Methylation</keyword>
<comment type="similarity">
    <text evidence="2">Belongs to the GSP J family.</text>
</comment>
<dbReference type="STRING" id="323848.Nmul_A1895"/>
<dbReference type="RefSeq" id="WP_011381210.1">
    <property type="nucleotide sequence ID" value="NC_007614.1"/>
</dbReference>
<evidence type="ECO:0000256" key="5">
    <source>
        <dbReference type="ARBA" id="ARBA00022481"/>
    </source>
</evidence>
<keyword evidence="6" id="KW-0997">Cell inner membrane</keyword>
<keyword evidence="11" id="KW-1185">Reference proteome</keyword>
<evidence type="ECO:0000256" key="3">
    <source>
        <dbReference type="ARBA" id="ARBA00021539"/>
    </source>
</evidence>
<dbReference type="SUPFAM" id="SSF54523">
    <property type="entry name" value="Pili subunits"/>
    <property type="match status" value="1"/>
</dbReference>
<reference evidence="10 11" key="2">
    <citation type="journal article" date="2008" name="Appl. Environ. Microbiol.">
        <title>Complete genome sequence of Nitrosospira multiformis, an ammonia-oxidizing bacterium from the soil environment.</title>
        <authorList>
            <person name="Norton J.M."/>
            <person name="Klotz M.G."/>
            <person name="Stein L.Y."/>
            <person name="Arp D.J."/>
            <person name="Bottomley P.J."/>
            <person name="Chain P.S."/>
            <person name="Hauser L.J."/>
            <person name="Land M.L."/>
            <person name="Larimer F.W."/>
            <person name="Shin M.W."/>
            <person name="Starkenburg S.R."/>
        </authorList>
    </citation>
    <scope>NUCLEOTIDE SEQUENCE [LARGE SCALE GENOMIC DNA]</scope>
    <source>
        <strain evidence="11">ATCC 25196 / NCIMB 11849 / C 71</strain>
    </source>
</reference>
<evidence type="ECO:0000256" key="2">
    <source>
        <dbReference type="ARBA" id="ARBA00011084"/>
    </source>
</evidence>
<evidence type="ECO:0000256" key="8">
    <source>
        <dbReference type="ARBA" id="ARBA00022989"/>
    </source>
</evidence>
<dbReference type="AlphaFoldDB" id="Q2Y7T1"/>
<dbReference type="HOGENOM" id="CLU_093850_1_2_4"/>
<name>Q2Y7T1_NITMU</name>
<dbReference type="NCBIfam" id="TIGR02532">
    <property type="entry name" value="IV_pilin_GFxxxE"/>
    <property type="match status" value="1"/>
</dbReference>
<dbReference type="GO" id="GO:0005886">
    <property type="term" value="C:plasma membrane"/>
    <property type="evidence" value="ECO:0007669"/>
    <property type="project" value="UniProtKB-SubCell"/>
</dbReference>
<dbReference type="PROSITE" id="PS00409">
    <property type="entry name" value="PROKAR_NTER_METHYL"/>
    <property type="match status" value="1"/>
</dbReference>
<evidence type="ECO:0000256" key="1">
    <source>
        <dbReference type="ARBA" id="ARBA00004377"/>
    </source>
</evidence>
<evidence type="ECO:0000313" key="10">
    <source>
        <dbReference type="EMBL" id="ABB75190.1"/>
    </source>
</evidence>
<dbReference type="NCBIfam" id="TIGR01711">
    <property type="entry name" value="gspJ"/>
    <property type="match status" value="1"/>
</dbReference>
<dbReference type="Gene3D" id="2.10.70.20">
    <property type="entry name" value="gspk-gspi-gspj complex like domains"/>
    <property type="match status" value="1"/>
</dbReference>
<dbReference type="Proteomes" id="UP000002718">
    <property type="component" value="Chromosome"/>
</dbReference>
<protein>
    <recommendedName>
        <fullName evidence="3">Type II secretion system protein J</fullName>
    </recommendedName>
</protein>
<dbReference type="InterPro" id="IPR045584">
    <property type="entry name" value="Pilin-like"/>
</dbReference>
<proteinExistence type="inferred from homology"/>
<gene>
    <name evidence="10" type="ordered locus">Nmul_A1895</name>
</gene>
<dbReference type="InterPro" id="IPR012902">
    <property type="entry name" value="N_methyl_site"/>
</dbReference>
<keyword evidence="9" id="KW-0472">Membrane</keyword>
<dbReference type="PANTHER" id="PTHR39583">
    <property type="entry name" value="TYPE II SECRETION SYSTEM PROTEIN J-RELATED"/>
    <property type="match status" value="1"/>
</dbReference>
<evidence type="ECO:0000256" key="7">
    <source>
        <dbReference type="ARBA" id="ARBA00022692"/>
    </source>
</evidence>
<dbReference type="PANTHER" id="PTHR39583:SF2">
    <property type="entry name" value="TYPE II SECRETION SYSTEM PROTEIN J"/>
    <property type="match status" value="1"/>
</dbReference>